<dbReference type="Pfam" id="PF25215">
    <property type="entry name" value="HVO_B0008_C"/>
    <property type="match status" value="1"/>
</dbReference>
<accession>A0A1H3Y220</accession>
<evidence type="ECO:0000259" key="2">
    <source>
        <dbReference type="Pfam" id="PF25215"/>
    </source>
</evidence>
<dbReference type="Pfam" id="PF25214">
    <property type="entry name" value="HVO_B0008_N"/>
    <property type="match status" value="1"/>
</dbReference>
<reference evidence="3 4" key="1">
    <citation type="submission" date="2016-10" db="EMBL/GenBank/DDBJ databases">
        <authorList>
            <person name="de Groot N.N."/>
        </authorList>
    </citation>
    <scope>NUCLEOTIDE SEQUENCE [LARGE SCALE GENOMIC DNA]</scope>
    <source>
        <strain evidence="3 4">CGMCC 1.8712</strain>
    </source>
</reference>
<sequence>MTGPFVAACVDCEERREATDPNEIVRFYRRHQSVTGHDVEWEQTPSLGVASDDVPAVVESLVTDPEEGVPLGELSAAMSELGWTVGETLDAVHDHRMRGALWEPQDDYVSAV</sequence>
<dbReference type="InterPro" id="IPR057410">
    <property type="entry name" value="HVO_B0008-like_C"/>
</dbReference>
<evidence type="ECO:0000313" key="3">
    <source>
        <dbReference type="EMBL" id="SEA05570.1"/>
    </source>
</evidence>
<dbReference type="RefSeq" id="WP_092633729.1">
    <property type="nucleotide sequence ID" value="NZ_FNQT01000002.1"/>
</dbReference>
<keyword evidence="4" id="KW-1185">Reference proteome</keyword>
<dbReference type="Proteomes" id="UP000236755">
    <property type="component" value="Unassembled WGS sequence"/>
</dbReference>
<proteinExistence type="predicted"/>
<dbReference type="OrthoDB" id="264402at2157"/>
<dbReference type="EMBL" id="FNQT01000002">
    <property type="protein sequence ID" value="SEA05570.1"/>
    <property type="molecule type" value="Genomic_DNA"/>
</dbReference>
<dbReference type="STRING" id="555874.SAMN04488065_1611"/>
<feature type="domain" description="HVO-B0008-like C-terminal" evidence="2">
    <location>
        <begin position="64"/>
        <end position="109"/>
    </location>
</feature>
<evidence type="ECO:0000313" key="4">
    <source>
        <dbReference type="Proteomes" id="UP000236755"/>
    </source>
</evidence>
<name>A0A1H3Y220_9EURY</name>
<organism evidence="3 4">
    <name type="scientific">Haloplanus vescus</name>
    <dbReference type="NCBI Taxonomy" id="555874"/>
    <lineage>
        <taxon>Archaea</taxon>
        <taxon>Methanobacteriati</taxon>
        <taxon>Methanobacteriota</taxon>
        <taxon>Stenosarchaea group</taxon>
        <taxon>Halobacteria</taxon>
        <taxon>Halobacteriales</taxon>
        <taxon>Haloferacaceae</taxon>
        <taxon>Haloplanus</taxon>
    </lineage>
</organism>
<protein>
    <submittedName>
        <fullName evidence="3">Uncharacterized protein</fullName>
    </submittedName>
</protein>
<dbReference type="AlphaFoldDB" id="A0A1H3Y220"/>
<gene>
    <name evidence="3" type="ORF">SAMN04488065_1611</name>
</gene>
<evidence type="ECO:0000259" key="1">
    <source>
        <dbReference type="Pfam" id="PF25214"/>
    </source>
</evidence>
<dbReference type="InterPro" id="IPR057409">
    <property type="entry name" value="HVO_B0008-like_N"/>
</dbReference>
<feature type="domain" description="HVO-B0008-like N-terminal" evidence="1">
    <location>
        <begin position="6"/>
        <end position="42"/>
    </location>
</feature>